<dbReference type="AlphaFoldDB" id="A0AAV7W1W4"/>
<gene>
    <name evidence="1" type="ORF">NDU88_001563</name>
</gene>
<evidence type="ECO:0000313" key="1">
    <source>
        <dbReference type="EMBL" id="KAJ1206154.1"/>
    </source>
</evidence>
<dbReference type="Proteomes" id="UP001066276">
    <property type="component" value="Chromosome 1_2"/>
</dbReference>
<keyword evidence="2" id="KW-1185">Reference proteome</keyword>
<sequence length="111" mass="11441">MLKRVGLREDPWGTLQMILVAGDCKGGDENFLGSFDEEGGEPVQCLVSDSCVEEACSEDLVADSVEGCGEVQEDECNGLALVNSGSDVVSAGDEGGLSAVVLTESRLGGVK</sequence>
<dbReference type="EMBL" id="JANPWB010000002">
    <property type="protein sequence ID" value="KAJ1206154.1"/>
    <property type="molecule type" value="Genomic_DNA"/>
</dbReference>
<protein>
    <submittedName>
        <fullName evidence="1">Uncharacterized protein</fullName>
    </submittedName>
</protein>
<reference evidence="1" key="1">
    <citation type="journal article" date="2022" name="bioRxiv">
        <title>Sequencing and chromosome-scale assembly of the giantPleurodeles waltlgenome.</title>
        <authorList>
            <person name="Brown T."/>
            <person name="Elewa A."/>
            <person name="Iarovenko S."/>
            <person name="Subramanian E."/>
            <person name="Araus A.J."/>
            <person name="Petzold A."/>
            <person name="Susuki M."/>
            <person name="Suzuki K.-i.T."/>
            <person name="Hayashi T."/>
            <person name="Toyoda A."/>
            <person name="Oliveira C."/>
            <person name="Osipova E."/>
            <person name="Leigh N.D."/>
            <person name="Simon A."/>
            <person name="Yun M.H."/>
        </authorList>
    </citation>
    <scope>NUCLEOTIDE SEQUENCE</scope>
    <source>
        <strain evidence="1">20211129_DDA</strain>
        <tissue evidence="1">Liver</tissue>
    </source>
</reference>
<organism evidence="1 2">
    <name type="scientific">Pleurodeles waltl</name>
    <name type="common">Iberian ribbed newt</name>
    <dbReference type="NCBI Taxonomy" id="8319"/>
    <lineage>
        <taxon>Eukaryota</taxon>
        <taxon>Metazoa</taxon>
        <taxon>Chordata</taxon>
        <taxon>Craniata</taxon>
        <taxon>Vertebrata</taxon>
        <taxon>Euteleostomi</taxon>
        <taxon>Amphibia</taxon>
        <taxon>Batrachia</taxon>
        <taxon>Caudata</taxon>
        <taxon>Salamandroidea</taxon>
        <taxon>Salamandridae</taxon>
        <taxon>Pleurodelinae</taxon>
        <taxon>Pleurodeles</taxon>
    </lineage>
</organism>
<accession>A0AAV7W1W4</accession>
<proteinExistence type="predicted"/>
<comment type="caution">
    <text evidence="1">The sequence shown here is derived from an EMBL/GenBank/DDBJ whole genome shotgun (WGS) entry which is preliminary data.</text>
</comment>
<name>A0AAV7W1W4_PLEWA</name>
<evidence type="ECO:0000313" key="2">
    <source>
        <dbReference type="Proteomes" id="UP001066276"/>
    </source>
</evidence>